<dbReference type="EMBL" id="CABFNQ020000492">
    <property type="protein sequence ID" value="CAH0017058.1"/>
    <property type="molecule type" value="Genomic_DNA"/>
</dbReference>
<evidence type="ECO:0000313" key="3">
    <source>
        <dbReference type="Proteomes" id="UP000696573"/>
    </source>
</evidence>
<keyword evidence="1" id="KW-0472">Membrane</keyword>
<dbReference type="OrthoDB" id="10419737at2759"/>
<comment type="caution">
    <text evidence="2">The sequence shown here is derived from an EMBL/GenBank/DDBJ whole genome shotgun (WGS) entry which is preliminary data.</text>
</comment>
<gene>
    <name evidence="2" type="ORF">CRHIZ90672A_00014834</name>
</gene>
<feature type="transmembrane region" description="Helical" evidence="1">
    <location>
        <begin position="49"/>
        <end position="68"/>
    </location>
</feature>
<sequence length="180" mass="19210">MMTPQSSSVLGEETTQVLDFTSLLDNPEGKEEPNASNPYKYGIPPLRPVMLPILTMLALISPSFFILADGRNCCNAALTADSQSAAEVALLCTAEACALAIFSLIICTVCSAQLNVLSKYNTLHLSAASNMEIARPFPIPEPAQPAPVAMATSPFNDRDSGSGRINSDMMALSKRQLVFI</sequence>
<dbReference type="AlphaFoldDB" id="A0A9N9V5F7"/>
<name>A0A9N9V5F7_9HYPO</name>
<keyword evidence="3" id="KW-1185">Reference proteome</keyword>
<evidence type="ECO:0000256" key="1">
    <source>
        <dbReference type="SAM" id="Phobius"/>
    </source>
</evidence>
<evidence type="ECO:0000313" key="2">
    <source>
        <dbReference type="EMBL" id="CAH0017058.1"/>
    </source>
</evidence>
<organism evidence="2 3">
    <name type="scientific">Clonostachys rhizophaga</name>
    <dbReference type="NCBI Taxonomy" id="160324"/>
    <lineage>
        <taxon>Eukaryota</taxon>
        <taxon>Fungi</taxon>
        <taxon>Dikarya</taxon>
        <taxon>Ascomycota</taxon>
        <taxon>Pezizomycotina</taxon>
        <taxon>Sordariomycetes</taxon>
        <taxon>Hypocreomycetidae</taxon>
        <taxon>Hypocreales</taxon>
        <taxon>Bionectriaceae</taxon>
        <taxon>Clonostachys</taxon>
    </lineage>
</organism>
<reference evidence="2" key="1">
    <citation type="submission" date="2021-10" db="EMBL/GenBank/DDBJ databases">
        <authorList>
            <person name="Piombo E."/>
        </authorList>
    </citation>
    <scope>NUCLEOTIDE SEQUENCE</scope>
</reference>
<keyword evidence="1" id="KW-1133">Transmembrane helix</keyword>
<keyword evidence="1" id="KW-0812">Transmembrane</keyword>
<dbReference type="Proteomes" id="UP000696573">
    <property type="component" value="Unassembled WGS sequence"/>
</dbReference>
<accession>A0A9N9V5F7</accession>
<protein>
    <submittedName>
        <fullName evidence="2">Uncharacterized protein</fullName>
    </submittedName>
</protein>
<proteinExistence type="predicted"/>